<reference evidence="3 4" key="1">
    <citation type="journal article" date="2019" name="Int. J. Syst. Evol. Microbiol.">
        <title>The Global Catalogue of Microorganisms (GCM) 10K type strain sequencing project: providing services to taxonomists for standard genome sequencing and annotation.</title>
        <authorList>
            <consortium name="The Broad Institute Genomics Platform"/>
            <consortium name="The Broad Institute Genome Sequencing Center for Infectious Disease"/>
            <person name="Wu L."/>
            <person name="Ma J."/>
        </authorList>
    </citation>
    <scope>NUCLEOTIDE SEQUENCE [LARGE SCALE GENOMIC DNA]</scope>
    <source>
        <strain evidence="3 4">JCM 15503</strain>
    </source>
</reference>
<dbReference type="InterPro" id="IPR012495">
    <property type="entry name" value="TadE-like_dom"/>
</dbReference>
<protein>
    <recommendedName>
        <fullName evidence="2">TadE-like domain-containing protein</fullName>
    </recommendedName>
</protein>
<name>A0ABN1JPV7_9BURK</name>
<dbReference type="EMBL" id="BAAAEW010000004">
    <property type="protein sequence ID" value="GAA0743810.1"/>
    <property type="molecule type" value="Genomic_DNA"/>
</dbReference>
<accession>A0ABN1JPV7</accession>
<feature type="domain" description="TadE-like" evidence="2">
    <location>
        <begin position="18"/>
        <end position="60"/>
    </location>
</feature>
<sequence length="253" mass="28446">MKPIFSHRRRAGPPRARGITLVEFAIVFPLATLFVLSLIQVGMVYMAKLTLNHATFMAAREGSLHNANESYIREALIRGLSPFYQNSTKTSDSDRLFAAYLDAQKANKSFNPYKAEIEILSPSPDTFTDFGVKDPKTKVTYIPNDNLEYRDVGVTGGKSKQNIRDANLLKIRVRYGYELKVPLIGGMLSRMMCGGKIGVQAYGNVQPWNALILTSQPTDCLKYYQRPLSDDKVYMPIESYAIVEMQSRAEQAK</sequence>
<comment type="caution">
    <text evidence="3">The sequence shown here is derived from an EMBL/GenBank/DDBJ whole genome shotgun (WGS) entry which is preliminary data.</text>
</comment>
<evidence type="ECO:0000313" key="3">
    <source>
        <dbReference type="EMBL" id="GAA0743810.1"/>
    </source>
</evidence>
<organism evidence="3 4">
    <name type="scientific">Ideonella azotifigens</name>
    <dbReference type="NCBI Taxonomy" id="513160"/>
    <lineage>
        <taxon>Bacteria</taxon>
        <taxon>Pseudomonadati</taxon>
        <taxon>Pseudomonadota</taxon>
        <taxon>Betaproteobacteria</taxon>
        <taxon>Burkholderiales</taxon>
        <taxon>Sphaerotilaceae</taxon>
        <taxon>Ideonella</taxon>
    </lineage>
</organism>
<keyword evidence="1" id="KW-1133">Transmembrane helix</keyword>
<feature type="transmembrane region" description="Helical" evidence="1">
    <location>
        <begin position="21"/>
        <end position="47"/>
    </location>
</feature>
<evidence type="ECO:0000259" key="2">
    <source>
        <dbReference type="Pfam" id="PF07811"/>
    </source>
</evidence>
<proteinExistence type="predicted"/>
<evidence type="ECO:0000313" key="4">
    <source>
        <dbReference type="Proteomes" id="UP001500279"/>
    </source>
</evidence>
<dbReference type="RefSeq" id="WP_170200835.1">
    <property type="nucleotide sequence ID" value="NZ_BAAAEW010000004.1"/>
</dbReference>
<dbReference type="Pfam" id="PF07811">
    <property type="entry name" value="TadE"/>
    <property type="match status" value="1"/>
</dbReference>
<dbReference type="Proteomes" id="UP001500279">
    <property type="component" value="Unassembled WGS sequence"/>
</dbReference>
<keyword evidence="4" id="KW-1185">Reference proteome</keyword>
<evidence type="ECO:0000256" key="1">
    <source>
        <dbReference type="SAM" id="Phobius"/>
    </source>
</evidence>
<gene>
    <name evidence="3" type="ORF">GCM10009107_08720</name>
</gene>
<keyword evidence="1" id="KW-0812">Transmembrane</keyword>
<keyword evidence="1" id="KW-0472">Membrane</keyword>